<dbReference type="EMBL" id="CM034403">
    <property type="protein sequence ID" value="KAJ0174740.1"/>
    <property type="molecule type" value="Genomic_DNA"/>
</dbReference>
<proteinExistence type="predicted"/>
<dbReference type="Proteomes" id="UP000824533">
    <property type="component" value="Linkage Group LG17"/>
</dbReference>
<organism evidence="1 2">
    <name type="scientific">Dendrolimus kikuchii</name>
    <dbReference type="NCBI Taxonomy" id="765133"/>
    <lineage>
        <taxon>Eukaryota</taxon>
        <taxon>Metazoa</taxon>
        <taxon>Ecdysozoa</taxon>
        <taxon>Arthropoda</taxon>
        <taxon>Hexapoda</taxon>
        <taxon>Insecta</taxon>
        <taxon>Pterygota</taxon>
        <taxon>Neoptera</taxon>
        <taxon>Endopterygota</taxon>
        <taxon>Lepidoptera</taxon>
        <taxon>Glossata</taxon>
        <taxon>Ditrysia</taxon>
        <taxon>Bombycoidea</taxon>
        <taxon>Lasiocampidae</taxon>
        <taxon>Dendrolimus</taxon>
    </lineage>
</organism>
<sequence length="1683" mass="181690">MERKATVFLIFSLLLCVPTCNSAKINTPRLLLPWFEDLCINFTFEIIEGGCYTWSLSRDDIIDLEPLYEDTWGHCSKAARVSVSKTCVPPGSVIILAEDVNTGEILRGDVDVDIIRSLKIMSTTWKLYLEEAPEAFEVVAYDDQGSRFSTLEGVSFTWSIENTGSNADEDPLVKLVNWRDTNYEAPAGITELEDQGLHAYSALLYGQAMGKCRVIVCLDDYICTDFNLNVVASVVLTPATALIAPGDTIKYRVVRARAGRLTIQDIDETLYRTKLPTTNIATLEDTISIVRGKEIGTLNVFLMSGAMEVASATLTVVEPHSIRVKLRPSNLLIRGETFIVHSIILDAEGHALTAGNEILIRLSVEGEASVDLIKSTENGTLTDAVAQNAGPLTITARLHTIAGKILSTKVEGQVSAVAVEPLEVVPPELYVAWTDTNQDITLKHRGGGDEEVVWSASDTSNGFTLAPNGVLTIRGVGDVGVQVYLKKYPHVKAVGRVWSAPPELIQVSSSGHARVGKPHQLHIALTATHPITGELYNFHLCNCASFAVSLLEGPEPHNVTAASWIQPLDGACCVLECTWDSRGISTIRVSRGRAGDTTRVAVRAAPTLLWPKHAAALVGATLPVIAEGEALVPQSNEPRIAELGTRDGVPPHRHPDAQLFTIKCRRKGDASLDLVTEMDDEREYVQLDAACAPHVARIRLEPPDTDTQIWLRPGQEISIKVTLLDAVGRELLDERGPKVMWDIEPKHLGIEYRSTDRLFIETHPEYAPVPVPLRYYQLVVTDEQAVGWSGYLKAIIPEATASIQARVIAPLLVDPVKVDVAWEGDSIPSIARVTGGSGKYTIDNPKGITASVEDGVLSALVHGPGSFDLVISDLCVQGERQHVEVNIEEVLSVEVSTSRAVGVGACVPIVALAKGVSHRYLATSHVPEWRTGGHVIVKDGTLCGVHEGNGRVRAALGGVWSPDVEILVFPPLEIIPSKARVPPAARLQLRHHGGPPHHLATLQYKPVTGLNYVEVSSTGSVQGLSMGTARIRLVATDIANVEMASADSEVEVIPISGLRVRAATQTLLVGKPAPVWVEAGGLGAASLAALHPAPRVTWTLRDATMARIYTTHIDDLLERSVVEGLSMRVVPLKPGVVTVDVRVRNMGQVADTRSWDSTIEILGVSEIRASVEGLPTDLASGDRLSLAVGGIVRLKSAPRSSWMSYDDGSFEVTPNGEVRAKRPGFGVLVAQHKDERNNIYRESAIHVEVAVPRYCTAEQSGDEAEPSIRLVMRNAVGRELLAPEANVSVVGPLLAHTRRGVHGALGNELIIAGLEPSGTFMSFQAIVSGVTVTDEVWVTGTDSKIDRVFATGGWAVCLEGVGWRAPPGVSLFPGSGTTLAVLTKDVSAKHLLKLDRPTNMCTIHQIPVEKIEFLSGEWPSAFVPLSIEASGLSSGPLLCTQEQRYAMEGVQIELPYTCRTQPPHTAEAVIDFINGQIGCKVIPANERPDASEVDVCAEWGVSRTCTKVMLLPPILVSDTKVSLVKQPATFTVEGHPRALRVVKLTPSPGLKLDTAVKEGEIIVTVTSDVTGCGVSWVTIKSKLTAQEVRVEVERDCDVACGTVLGAIFSLIRPYLSTLMTIAAVVAAYLYVQHRFQQKGQVRIPTEPVQTVLPQAESSPILDRTRTWSRSPYASKGPAAPVQQ</sequence>
<evidence type="ECO:0000313" key="2">
    <source>
        <dbReference type="Proteomes" id="UP000824533"/>
    </source>
</evidence>
<name>A0ACC1CTJ2_9NEOP</name>
<reference evidence="1 2" key="1">
    <citation type="journal article" date="2021" name="Front. Genet.">
        <title>Chromosome-Level Genome Assembly Reveals Significant Gene Expansion in the Toll and IMD Signaling Pathways of Dendrolimus kikuchii.</title>
        <authorList>
            <person name="Zhou J."/>
            <person name="Wu P."/>
            <person name="Xiong Z."/>
            <person name="Liu N."/>
            <person name="Zhao N."/>
            <person name="Ji M."/>
            <person name="Qiu Y."/>
            <person name="Yang B."/>
        </authorList>
    </citation>
    <scope>NUCLEOTIDE SEQUENCE [LARGE SCALE GENOMIC DNA]</scope>
    <source>
        <strain evidence="1">Ann1</strain>
    </source>
</reference>
<protein>
    <submittedName>
        <fullName evidence="1">Uncharacterized protein</fullName>
    </submittedName>
</protein>
<gene>
    <name evidence="1" type="ORF">K1T71_009848</name>
</gene>
<keyword evidence="2" id="KW-1185">Reference proteome</keyword>
<accession>A0ACC1CTJ2</accession>
<evidence type="ECO:0000313" key="1">
    <source>
        <dbReference type="EMBL" id="KAJ0174740.1"/>
    </source>
</evidence>
<comment type="caution">
    <text evidence="1">The sequence shown here is derived from an EMBL/GenBank/DDBJ whole genome shotgun (WGS) entry which is preliminary data.</text>
</comment>